<dbReference type="FunFam" id="3.30.50.10:FF:000065">
    <property type="entry name" value="GATA transcription factor LreA"/>
    <property type="match status" value="1"/>
</dbReference>
<keyword evidence="3" id="KW-0285">Flavoprotein</keyword>
<comment type="caution">
    <text evidence="19">The sequence shown here is derived from an EMBL/GenBank/DDBJ whole genome shotgun (WGS) entry which is preliminary data.</text>
</comment>
<dbReference type="NCBIfam" id="TIGR00229">
    <property type="entry name" value="sensory_box"/>
    <property type="match status" value="3"/>
</dbReference>
<evidence type="ECO:0000256" key="11">
    <source>
        <dbReference type="ARBA" id="ARBA00023125"/>
    </source>
</evidence>
<evidence type="ECO:0000256" key="9">
    <source>
        <dbReference type="ARBA" id="ARBA00022991"/>
    </source>
</evidence>
<dbReference type="Gene3D" id="3.30.50.10">
    <property type="entry name" value="Erythroid Transcription Factor GATA-1, subunit A"/>
    <property type="match status" value="1"/>
</dbReference>
<dbReference type="Pfam" id="PF08447">
    <property type="entry name" value="PAS_3"/>
    <property type="match status" value="1"/>
</dbReference>
<evidence type="ECO:0000256" key="6">
    <source>
        <dbReference type="ARBA" id="ARBA00022737"/>
    </source>
</evidence>
<dbReference type="InterPro" id="IPR000014">
    <property type="entry name" value="PAS"/>
</dbReference>
<evidence type="ECO:0000313" key="20">
    <source>
        <dbReference type="Proteomes" id="UP000197666"/>
    </source>
</evidence>
<feature type="domain" description="GATA-type" evidence="18">
    <location>
        <begin position="765"/>
        <end position="794"/>
    </location>
</feature>
<dbReference type="Gene3D" id="3.30.450.20">
    <property type="entry name" value="PAS domain"/>
    <property type="match status" value="3"/>
</dbReference>
<proteinExistence type="predicted"/>
<evidence type="ECO:0000256" key="7">
    <source>
        <dbReference type="ARBA" id="ARBA00022771"/>
    </source>
</evidence>
<feature type="region of interest" description="Disordered" evidence="16">
    <location>
        <begin position="666"/>
        <end position="703"/>
    </location>
</feature>
<dbReference type="Proteomes" id="UP000197666">
    <property type="component" value="Unassembled WGS sequence"/>
</dbReference>
<evidence type="ECO:0000256" key="10">
    <source>
        <dbReference type="ARBA" id="ARBA00023015"/>
    </source>
</evidence>
<dbReference type="PANTHER" id="PTHR47429">
    <property type="entry name" value="PROTEIN TWIN LOV 1"/>
    <property type="match status" value="1"/>
</dbReference>
<feature type="region of interest" description="Disordered" evidence="16">
    <location>
        <begin position="75"/>
        <end position="103"/>
    </location>
</feature>
<keyword evidence="14" id="KW-0675">Receptor</keyword>
<evidence type="ECO:0000256" key="16">
    <source>
        <dbReference type="SAM" id="MobiDB-lite"/>
    </source>
</evidence>
<dbReference type="VEuPathDB" id="FungiDB:ATCC64974_95430"/>
<keyword evidence="7 15" id="KW-0863">Zinc-finger</keyword>
<evidence type="ECO:0000256" key="3">
    <source>
        <dbReference type="ARBA" id="ARBA00022630"/>
    </source>
</evidence>
<keyword evidence="2" id="KW-0716">Sensory transduction</keyword>
<keyword evidence="13" id="KW-0804">Transcription</keyword>
<evidence type="ECO:0000256" key="13">
    <source>
        <dbReference type="ARBA" id="ARBA00023163"/>
    </source>
</evidence>
<dbReference type="AlphaFoldDB" id="A0A505HW49"/>
<reference evidence="20" key="1">
    <citation type="submission" date="2018-10" db="EMBL/GenBank/DDBJ databases">
        <title>FDA dAtabase for Regulatory Grade micrObial Sequences (FDA-ARGOS): Supporting development and validation of Infectious Disease Dx tests.</title>
        <authorList>
            <person name="Kerrigan L."/>
            <person name="Tallon L."/>
            <person name="Sadzewicz L."/>
            <person name="Sengamalay N."/>
            <person name="Ott S."/>
            <person name="Godinez A."/>
            <person name="Nagaraj S."/>
            <person name="Vavikolanu K."/>
            <person name="Nadendla S."/>
            <person name="George J."/>
            <person name="Sichtig H."/>
        </authorList>
    </citation>
    <scope>NUCLEOTIDE SEQUENCE [LARGE SCALE GENOMIC DNA]</scope>
    <source>
        <strain evidence="20">FDAARGOS_311</strain>
    </source>
</reference>
<dbReference type="CDD" id="cd00202">
    <property type="entry name" value="ZnF_GATA"/>
    <property type="match status" value="1"/>
</dbReference>
<keyword evidence="10" id="KW-0805">Transcription regulation</keyword>
<dbReference type="GO" id="GO:0043565">
    <property type="term" value="F:sequence-specific DNA binding"/>
    <property type="evidence" value="ECO:0007669"/>
    <property type="project" value="InterPro"/>
</dbReference>
<feature type="domain" description="PAS" evidence="17">
    <location>
        <begin position="442"/>
        <end position="505"/>
    </location>
</feature>
<keyword evidence="4" id="KW-0288">FMN</keyword>
<dbReference type="VEuPathDB" id="FungiDB:An11g10820"/>
<feature type="domain" description="PAS" evidence="17">
    <location>
        <begin position="270"/>
        <end position="292"/>
    </location>
</feature>
<dbReference type="EMBL" id="NKJJ02000002">
    <property type="protein sequence ID" value="TPR05087.1"/>
    <property type="molecule type" value="Genomic_DNA"/>
</dbReference>
<dbReference type="PROSITE" id="PS50112">
    <property type="entry name" value="PAS"/>
    <property type="match status" value="3"/>
</dbReference>
<evidence type="ECO:0000256" key="8">
    <source>
        <dbReference type="ARBA" id="ARBA00022833"/>
    </source>
</evidence>
<keyword evidence="6" id="KW-0677">Repeat</keyword>
<evidence type="ECO:0000256" key="1">
    <source>
        <dbReference type="ARBA" id="ARBA00022543"/>
    </source>
</evidence>
<dbReference type="GO" id="GO:0005634">
    <property type="term" value="C:nucleus"/>
    <property type="evidence" value="ECO:0007669"/>
    <property type="project" value="TreeGrafter"/>
</dbReference>
<evidence type="ECO:0008006" key="21">
    <source>
        <dbReference type="Google" id="ProtNLM"/>
    </source>
</evidence>
<evidence type="ECO:0000259" key="18">
    <source>
        <dbReference type="PROSITE" id="PS50114"/>
    </source>
</evidence>
<sequence>MEGFDDAFYQAHYSMPDPQLGPAASSSSYSNAAPHPASLMSYNPTSGHFPPGSFAYPAQPSDLLAAGLPTTFASHPDNFSFQSPVPHAPHHHASPHPASFPGHVPHAMHPYHPLSAAAQSMPMGMDQGTAFPYDPAVFGASIGPLDPSLEQHSAPQHPHLPSQTVHLDPGAAYAVAQIQESATNTYWNQQTTTQDLMRVFYVHEASFPPQAKVEAESDSPYASIYSTSGFDIMGVLAQVVSRPNPKINIGAVDLSCAFVLCDITLEDHPIVYVSEAFERLTGYTNQEIVGQNCRFLQGPDGVVQRGMQRKFVDENTAYRLRSTIEERTEIQASIINYRKGGQPFVNLITMIPIRWGGSDYRFYVGFQVDLVETPDAVTRRNPNGTYMINYQRSQLPSYVVPSEVYRSNPDLATFFTPDQVSTVLESLRGSGPSYRHYLDRVLVENMDDIIHVLSFEGEFLYLSPSCQKVLEYEPAELVGKGLSAVCHPSDIGSVIRDLRARITTEPVSVVYRIRKKYSGYIWFESHGSWHITDRGRQFMVLGGRARAVYNLDQVAAIGRGGLAENDIWAKLSMSGIVLFISSKARPVLGRVADDVIGKSIQDLTGADTRAQVMAALDTARSGQQISFLHKVRHKKGHMLPVQTTLIPGDSKEGERPSFLVAQLRFHRPLPNGSPDDTSSSSTETARDAVAGQTGSVSRLPAGNQELIPLRERSLFTELAPTRGSSWQFELRELEKQNRTLSDEVQRLLTRRKKRKRKQSTIIVEKSCAMCRTKSTPEWRRGPSGNRDLCNSCGLRWAKQVRNAAQGQTTAARGKRS</sequence>
<gene>
    <name evidence="19" type="ORF">CAN33_0032980</name>
</gene>
<evidence type="ECO:0000256" key="14">
    <source>
        <dbReference type="ARBA" id="ARBA00023170"/>
    </source>
</evidence>
<dbReference type="GO" id="GO:0009881">
    <property type="term" value="F:photoreceptor activity"/>
    <property type="evidence" value="ECO:0007669"/>
    <property type="project" value="UniProtKB-KW"/>
</dbReference>
<keyword evidence="12" id="KW-0010">Activator</keyword>
<keyword evidence="11" id="KW-0238">DNA-binding</keyword>
<evidence type="ECO:0000256" key="5">
    <source>
        <dbReference type="ARBA" id="ARBA00022723"/>
    </source>
</evidence>
<feature type="compositionally biased region" description="Low complexity" evidence="16">
    <location>
        <begin position="673"/>
        <end position="682"/>
    </location>
</feature>
<evidence type="ECO:0000256" key="12">
    <source>
        <dbReference type="ARBA" id="ARBA00023159"/>
    </source>
</evidence>
<dbReference type="Pfam" id="PF13426">
    <property type="entry name" value="PAS_9"/>
    <property type="match status" value="2"/>
</dbReference>
<dbReference type="InterPro" id="IPR000679">
    <property type="entry name" value="Znf_GATA"/>
</dbReference>
<dbReference type="GO" id="GO:0006355">
    <property type="term" value="P:regulation of DNA-templated transcription"/>
    <property type="evidence" value="ECO:0007669"/>
    <property type="project" value="InterPro"/>
</dbReference>
<keyword evidence="8" id="KW-0862">Zinc</keyword>
<dbReference type="SMART" id="SM00091">
    <property type="entry name" value="PAS"/>
    <property type="match status" value="3"/>
</dbReference>
<evidence type="ECO:0000256" key="15">
    <source>
        <dbReference type="PROSITE-ProRule" id="PRU00094"/>
    </source>
</evidence>
<dbReference type="PROSITE" id="PS50114">
    <property type="entry name" value="GATA_ZN_FINGER_2"/>
    <property type="match status" value="1"/>
</dbReference>
<dbReference type="PANTHER" id="PTHR47429:SF7">
    <property type="entry name" value="GATA-FACTOR"/>
    <property type="match status" value="1"/>
</dbReference>
<dbReference type="SMART" id="SM00401">
    <property type="entry name" value="ZnF_GATA"/>
    <property type="match status" value="1"/>
</dbReference>
<dbReference type="VEuPathDB" id="FungiDB:ASPNIDRAFT2_1225320"/>
<keyword evidence="5" id="KW-0479">Metal-binding</keyword>
<feature type="domain" description="PAS" evidence="17">
    <location>
        <begin position="571"/>
        <end position="623"/>
    </location>
</feature>
<dbReference type="SUPFAM" id="SSF57716">
    <property type="entry name" value="Glucocorticoid receptor-like (DNA-binding domain)"/>
    <property type="match status" value="1"/>
</dbReference>
<dbReference type="VEuPathDB" id="FungiDB:M747DRAFT_154948"/>
<evidence type="ECO:0000256" key="2">
    <source>
        <dbReference type="ARBA" id="ARBA00022606"/>
    </source>
</evidence>
<accession>A0A505HW49</accession>
<keyword evidence="9" id="KW-0157">Chromophore</keyword>
<name>A0A505HW49_ASPNG</name>
<dbReference type="CDD" id="cd00130">
    <property type="entry name" value="PAS"/>
    <property type="match status" value="3"/>
</dbReference>
<organism evidence="19 20">
    <name type="scientific">Aspergillus niger</name>
    <dbReference type="NCBI Taxonomy" id="5061"/>
    <lineage>
        <taxon>Eukaryota</taxon>
        <taxon>Fungi</taxon>
        <taxon>Dikarya</taxon>
        <taxon>Ascomycota</taxon>
        <taxon>Pezizomycotina</taxon>
        <taxon>Eurotiomycetes</taxon>
        <taxon>Eurotiomycetidae</taxon>
        <taxon>Eurotiales</taxon>
        <taxon>Aspergillaceae</taxon>
        <taxon>Aspergillus</taxon>
        <taxon>Aspergillus subgen. Circumdati</taxon>
    </lineage>
</organism>
<keyword evidence="1" id="KW-0600">Photoreceptor protein</keyword>
<dbReference type="InterPro" id="IPR013655">
    <property type="entry name" value="PAS_fold_3"/>
</dbReference>
<protein>
    <recommendedName>
        <fullName evidence="21">GATA transcription factor LreA</fullName>
    </recommendedName>
</protein>
<dbReference type="GO" id="GO:0008270">
    <property type="term" value="F:zinc ion binding"/>
    <property type="evidence" value="ECO:0007669"/>
    <property type="project" value="UniProtKB-KW"/>
</dbReference>
<dbReference type="FunFam" id="3.30.450.20:FF:000064">
    <property type="entry name" value="Vivid PAS protein VVD"/>
    <property type="match status" value="1"/>
</dbReference>
<dbReference type="Pfam" id="PF00320">
    <property type="entry name" value="GATA"/>
    <property type="match status" value="1"/>
</dbReference>
<dbReference type="InterPro" id="IPR035965">
    <property type="entry name" value="PAS-like_dom_sf"/>
</dbReference>
<evidence type="ECO:0000313" key="19">
    <source>
        <dbReference type="EMBL" id="TPR05087.1"/>
    </source>
</evidence>
<evidence type="ECO:0000259" key="17">
    <source>
        <dbReference type="PROSITE" id="PS50112"/>
    </source>
</evidence>
<dbReference type="SUPFAM" id="SSF55785">
    <property type="entry name" value="PYP-like sensor domain (PAS domain)"/>
    <property type="match status" value="3"/>
</dbReference>
<dbReference type="InterPro" id="IPR013088">
    <property type="entry name" value="Znf_NHR/GATA"/>
</dbReference>
<evidence type="ECO:0000256" key="4">
    <source>
        <dbReference type="ARBA" id="ARBA00022643"/>
    </source>
</evidence>